<feature type="compositionally biased region" description="Pro residues" evidence="1">
    <location>
        <begin position="276"/>
        <end position="292"/>
    </location>
</feature>
<dbReference type="SMART" id="SM00894">
    <property type="entry name" value="Excalibur"/>
    <property type="match status" value="1"/>
</dbReference>
<comment type="caution">
    <text evidence="4">The sequence shown here is derived from an EMBL/GenBank/DDBJ whole genome shotgun (WGS) entry which is preliminary data.</text>
</comment>
<sequence>MTQPGAPTTRRRWHPFVTVTSALLALTGCGALSTVSAPEVTLTVSAPPATSTTRTTPSPTTSSPALTVLATLPVKGRAPKTGYDRAMFGQAWSDDHAMSGGRDGCDTRNDVLRRDLADVVLKPGTHGCVVLTGTLRDPFGGAVVDFERGPGTSSLVQVDHLVALSNAWQTGAQHLTVQQRQDLANDPLNLLAVQGRLNAQKGDGDAATWLPPRKTFRCTYAARQVAVKQRHHLWVTPPEQDALRRILATCAGQRLPTAASTAVPPVDGAKGVTSPSPRPSPVVPAPTSPPAPTGTVSYENCDAARAAGAAPLHRGDPGYASRMDGDDDGVACE</sequence>
<dbReference type="InterPro" id="IPR011089">
    <property type="entry name" value="GmrSD_C"/>
</dbReference>
<organism evidence="4 5">
    <name type="scientific">Janibacter melonis</name>
    <dbReference type="NCBI Taxonomy" id="262209"/>
    <lineage>
        <taxon>Bacteria</taxon>
        <taxon>Bacillati</taxon>
        <taxon>Actinomycetota</taxon>
        <taxon>Actinomycetes</taxon>
        <taxon>Micrococcales</taxon>
        <taxon>Intrasporangiaceae</taxon>
        <taxon>Janibacter</taxon>
    </lineage>
</organism>
<evidence type="ECO:0000313" key="5">
    <source>
        <dbReference type="Proteomes" id="UP000076976"/>
    </source>
</evidence>
<feature type="signal peptide" evidence="2">
    <location>
        <begin position="1"/>
        <end position="37"/>
    </location>
</feature>
<dbReference type="Pfam" id="PF07510">
    <property type="entry name" value="GmrSD_C"/>
    <property type="match status" value="1"/>
</dbReference>
<dbReference type="Proteomes" id="UP000076976">
    <property type="component" value="Unassembled WGS sequence"/>
</dbReference>
<dbReference type="Pfam" id="PF05901">
    <property type="entry name" value="Excalibur"/>
    <property type="match status" value="1"/>
</dbReference>
<evidence type="ECO:0000313" key="4">
    <source>
        <dbReference type="EMBL" id="OAB87299.1"/>
    </source>
</evidence>
<dbReference type="AlphaFoldDB" id="A0A176QC87"/>
<feature type="chain" id="PRO_5008048765" description="Excalibur calcium-binding domain-containing protein" evidence="2">
    <location>
        <begin position="38"/>
        <end position="333"/>
    </location>
</feature>
<feature type="region of interest" description="Disordered" evidence="1">
    <location>
        <begin position="257"/>
        <end position="333"/>
    </location>
</feature>
<keyword evidence="2" id="KW-0732">Signal</keyword>
<keyword evidence="5" id="KW-1185">Reference proteome</keyword>
<name>A0A176QC87_9MICO</name>
<dbReference type="PANTHER" id="PTHR24094:SF15">
    <property type="entry name" value="AMP-DEPENDENT SYNTHETASE_LIGASE DOMAIN-CONTAINING PROTEIN-RELATED"/>
    <property type="match status" value="1"/>
</dbReference>
<evidence type="ECO:0000256" key="2">
    <source>
        <dbReference type="SAM" id="SignalP"/>
    </source>
</evidence>
<evidence type="ECO:0000256" key="1">
    <source>
        <dbReference type="SAM" id="MobiDB-lite"/>
    </source>
</evidence>
<dbReference type="EMBL" id="LQZG01000003">
    <property type="protein sequence ID" value="OAB87299.1"/>
    <property type="molecule type" value="Genomic_DNA"/>
</dbReference>
<dbReference type="PANTHER" id="PTHR24094">
    <property type="entry name" value="SECRETED PROTEIN"/>
    <property type="match status" value="1"/>
</dbReference>
<evidence type="ECO:0000259" key="3">
    <source>
        <dbReference type="SMART" id="SM00894"/>
    </source>
</evidence>
<feature type="compositionally biased region" description="Low complexity" evidence="1">
    <location>
        <begin position="293"/>
        <end position="310"/>
    </location>
</feature>
<accession>A0A176QC87</accession>
<dbReference type="STRING" id="262209.AWH69_10470"/>
<feature type="domain" description="Excalibur calcium-binding" evidence="3">
    <location>
        <begin position="297"/>
        <end position="333"/>
    </location>
</feature>
<reference evidence="4 5" key="1">
    <citation type="submission" date="2016-01" db="EMBL/GenBank/DDBJ databases">
        <title>Janibacter melonis strain CD11_4 genome sequencing and assembly.</title>
        <authorList>
            <person name="Nair G.R."/>
            <person name="Kaur G."/>
            <person name="Chander A.M."/>
            <person name="Mayilraj S."/>
        </authorList>
    </citation>
    <scope>NUCLEOTIDE SEQUENCE [LARGE SCALE GENOMIC DNA]</scope>
    <source>
        <strain evidence="4 5">CD11-4</strain>
    </source>
</reference>
<dbReference type="InterPro" id="IPR008613">
    <property type="entry name" value="Excalibur_Ca-bd_domain"/>
</dbReference>
<gene>
    <name evidence="4" type="ORF">AWH69_10470</name>
</gene>
<proteinExistence type="predicted"/>
<protein>
    <recommendedName>
        <fullName evidence="3">Excalibur calcium-binding domain-containing protein</fullName>
    </recommendedName>
</protein>